<accession>A0AB37HVS9</accession>
<protein>
    <submittedName>
        <fullName evidence="2">ATP-binding protein</fullName>
    </submittedName>
</protein>
<dbReference type="InterPro" id="IPR007421">
    <property type="entry name" value="Schlafen_AlbA_2_dom"/>
</dbReference>
<dbReference type="AlphaFoldDB" id="A0AB37HVS9"/>
<dbReference type="GO" id="GO:0005524">
    <property type="term" value="F:ATP binding"/>
    <property type="evidence" value="ECO:0007669"/>
    <property type="project" value="UniProtKB-KW"/>
</dbReference>
<sequence>MAVTVDGRTDMEKLIELLGEPEQEHLDFKEDVDLSKSEDKVKFVKDVVAMSNCPPGGYLLIGVSDSGEPVAPIGTFDRKRFDGARLNDLIRNYTEGQIQIISQLHEVEEKEVVLIYAHHEGSGLPVPMNKLGQYKNDKGKDVVCYRPGEVWLREGPQNVLLRWSHWDMLLRGRDQRIREEARADINSLIAELSKLLRGGSGKISIPLTVDMADEAFVEAMIANLETGSDLRIKQFLTSVMATDVNTDAFCQALDKLTIIVVQALALGLPDVAKQAVDALFTTYKQLSHGDVTQKLEVVVRAYVIGAAAVRCKVWGAIRDLVLRPYSDHVDDIDQYVYSSWIREGQVEATRAELFPDDSRGSLMIPSARLLAIEHAAMRPDLPSVDTSADDGYDSSDRLLDSLCQFDILYCLVVAVEGIHHGEAYPASSAFRQERANPALSLVVSNAEVRRELLPESDDARVAQAMHKVLELAKRQSMELQFQLPNNWWRRPSQNVVEFIKKHQGDRRQ</sequence>
<evidence type="ECO:0000313" key="2">
    <source>
        <dbReference type="EMBL" id="QUC11679.1"/>
    </source>
</evidence>
<dbReference type="Pfam" id="PF04326">
    <property type="entry name" value="SLFN_AlbA_2"/>
    <property type="match status" value="1"/>
</dbReference>
<name>A0AB37HVS9_9ACTN</name>
<dbReference type="Gene3D" id="3.30.950.30">
    <property type="entry name" value="Schlafen, AAA domain"/>
    <property type="match status" value="1"/>
</dbReference>
<dbReference type="EMBL" id="CP072385">
    <property type="protein sequence ID" value="QUC11679.1"/>
    <property type="molecule type" value="Genomic_DNA"/>
</dbReference>
<evidence type="ECO:0000313" key="3">
    <source>
        <dbReference type="Proteomes" id="UP000677180"/>
    </source>
</evidence>
<organism evidence="2 3">
    <name type="scientific">Arachnia propionica</name>
    <dbReference type="NCBI Taxonomy" id="1750"/>
    <lineage>
        <taxon>Bacteria</taxon>
        <taxon>Bacillati</taxon>
        <taxon>Actinomycetota</taxon>
        <taxon>Actinomycetes</taxon>
        <taxon>Propionibacteriales</taxon>
        <taxon>Propionibacteriaceae</taxon>
        <taxon>Arachnia</taxon>
    </lineage>
</organism>
<dbReference type="Proteomes" id="UP000677180">
    <property type="component" value="Chromosome"/>
</dbReference>
<reference evidence="2" key="1">
    <citation type="submission" date="2021-03" db="EMBL/GenBank/DDBJ databases">
        <title>Human Oral Microbial Genomes.</title>
        <authorList>
            <person name="Johnston C.D."/>
            <person name="Chen T."/>
            <person name="Dewhirst F.E."/>
        </authorList>
    </citation>
    <scope>NUCLEOTIDE SEQUENCE</scope>
    <source>
        <strain evidence="2">F0714</strain>
    </source>
</reference>
<dbReference type="InterPro" id="IPR038461">
    <property type="entry name" value="Schlafen_AlbA_2_dom_sf"/>
</dbReference>
<dbReference type="RefSeq" id="WP_014847537.1">
    <property type="nucleotide sequence ID" value="NZ_CP040007.1"/>
</dbReference>
<proteinExistence type="predicted"/>
<keyword evidence="2" id="KW-0547">Nucleotide-binding</keyword>
<keyword evidence="2" id="KW-0067">ATP-binding</keyword>
<evidence type="ECO:0000259" key="1">
    <source>
        <dbReference type="Pfam" id="PF04326"/>
    </source>
</evidence>
<feature type="domain" description="Schlafen AlbA-2" evidence="1">
    <location>
        <begin position="22"/>
        <end position="159"/>
    </location>
</feature>
<gene>
    <name evidence="2" type="ORF">J5A53_02985</name>
</gene>